<dbReference type="InterPro" id="IPR002491">
    <property type="entry name" value="ABC_transptr_periplasmic_BD"/>
</dbReference>
<dbReference type="Proteomes" id="UP000515860">
    <property type="component" value="Chromosome"/>
</dbReference>
<sequence length="395" mass="42442">MKNAVKMASVLTAFVLAVSLGACGAKQNQTADQSKPKHTGSSAADSSAGSAKDKTAGGSERGTRTVTDALGREVEIPSVVDAIVPLGNAPRMVAYLGVADMVVGIGECETADSPIKAYAYVNEKNWSGLPNCGTDAMGETAYYPEEIITAAPDVILCTYTEDAANDIQKQTGIPVVAVSQGTLFDEDYDEALRILGEVCGVSDRAEELIAYIKQCLEDLETRTESIPDENKPSVLGAAATFKGSHGIEGVYSNYPVFAEIAAKDMAVGISDTVGGLLVDKEQILSWNPDMIFLDYSGVELVRADYAENPDYYQQLKAFTDGNVYQWPNSTWHWSNVEIPLVSAYYTAMLLYPDAFSDVDFEEKASEIFDMFLGEPDYLSVLEDAGAGYGKVTFGE</sequence>
<dbReference type="Gene3D" id="3.40.50.1980">
    <property type="entry name" value="Nitrogenase molybdenum iron protein domain"/>
    <property type="match status" value="2"/>
</dbReference>
<evidence type="ECO:0000256" key="1">
    <source>
        <dbReference type="ARBA" id="ARBA00008814"/>
    </source>
</evidence>
<evidence type="ECO:0000256" key="2">
    <source>
        <dbReference type="SAM" id="MobiDB-lite"/>
    </source>
</evidence>
<proteinExistence type="inferred from homology"/>
<evidence type="ECO:0000313" key="5">
    <source>
        <dbReference type="EMBL" id="QNM08502.1"/>
    </source>
</evidence>
<evidence type="ECO:0000256" key="3">
    <source>
        <dbReference type="SAM" id="SignalP"/>
    </source>
</evidence>
<accession>A0A7G9GCH0</accession>
<dbReference type="RefSeq" id="WP_118646281.1">
    <property type="nucleotide sequence ID" value="NZ_CP060635.1"/>
</dbReference>
<reference evidence="5 6" key="1">
    <citation type="submission" date="2020-08" db="EMBL/GenBank/DDBJ databases">
        <authorList>
            <person name="Liu C."/>
            <person name="Sun Q."/>
        </authorList>
    </citation>
    <scope>NUCLEOTIDE SEQUENCE [LARGE SCALE GENOMIC DNA]</scope>
    <source>
        <strain evidence="5 6">NSJ-29</strain>
    </source>
</reference>
<feature type="region of interest" description="Disordered" evidence="2">
    <location>
        <begin position="28"/>
        <end position="68"/>
    </location>
</feature>
<dbReference type="PANTHER" id="PTHR30535">
    <property type="entry name" value="VITAMIN B12-BINDING PROTEIN"/>
    <property type="match status" value="1"/>
</dbReference>
<keyword evidence="6" id="KW-1185">Reference proteome</keyword>
<feature type="domain" description="Fe/B12 periplasmic-binding" evidence="4">
    <location>
        <begin position="81"/>
        <end position="354"/>
    </location>
</feature>
<comment type="similarity">
    <text evidence="1">Belongs to the bacterial solute-binding protein 8 family.</text>
</comment>
<feature type="signal peptide" evidence="3">
    <location>
        <begin position="1"/>
        <end position="24"/>
    </location>
</feature>
<dbReference type="KEGG" id="whj:H9Q79_16835"/>
<organism evidence="5 6">
    <name type="scientific">Wansuia hejianensis</name>
    <dbReference type="NCBI Taxonomy" id="2763667"/>
    <lineage>
        <taxon>Bacteria</taxon>
        <taxon>Bacillati</taxon>
        <taxon>Bacillota</taxon>
        <taxon>Clostridia</taxon>
        <taxon>Lachnospirales</taxon>
        <taxon>Lachnospiraceae</taxon>
        <taxon>Wansuia</taxon>
    </lineage>
</organism>
<dbReference type="InterPro" id="IPR050902">
    <property type="entry name" value="ABC_Transporter_SBP"/>
</dbReference>
<dbReference type="AlphaFoldDB" id="A0A7G9GCH0"/>
<evidence type="ECO:0000259" key="4">
    <source>
        <dbReference type="PROSITE" id="PS50983"/>
    </source>
</evidence>
<dbReference type="Pfam" id="PF01497">
    <property type="entry name" value="Peripla_BP_2"/>
    <property type="match status" value="1"/>
</dbReference>
<dbReference type="PANTHER" id="PTHR30535:SF34">
    <property type="entry name" value="MOLYBDATE-BINDING PROTEIN MOLA"/>
    <property type="match status" value="1"/>
</dbReference>
<evidence type="ECO:0000313" key="6">
    <source>
        <dbReference type="Proteomes" id="UP000515860"/>
    </source>
</evidence>
<protein>
    <submittedName>
        <fullName evidence="5">ABC transporter substrate-binding protein</fullName>
    </submittedName>
</protein>
<dbReference type="PROSITE" id="PS51257">
    <property type="entry name" value="PROKAR_LIPOPROTEIN"/>
    <property type="match status" value="1"/>
</dbReference>
<dbReference type="PROSITE" id="PS50983">
    <property type="entry name" value="FE_B12_PBP"/>
    <property type="match status" value="1"/>
</dbReference>
<dbReference type="EMBL" id="CP060635">
    <property type="protein sequence ID" value="QNM08502.1"/>
    <property type="molecule type" value="Genomic_DNA"/>
</dbReference>
<gene>
    <name evidence="5" type="ORF">H9Q79_16835</name>
</gene>
<name>A0A7G9GCH0_9FIRM</name>
<keyword evidence="3" id="KW-0732">Signal</keyword>
<feature type="compositionally biased region" description="Low complexity" evidence="2">
    <location>
        <begin position="39"/>
        <end position="50"/>
    </location>
</feature>
<feature type="chain" id="PRO_5038546990" evidence="3">
    <location>
        <begin position="25"/>
        <end position="395"/>
    </location>
</feature>
<dbReference type="SUPFAM" id="SSF53807">
    <property type="entry name" value="Helical backbone' metal receptor"/>
    <property type="match status" value="1"/>
</dbReference>